<evidence type="ECO:0000313" key="2">
    <source>
        <dbReference type="EMBL" id="MFD1847120.1"/>
    </source>
</evidence>
<dbReference type="EMBL" id="JBHUGA010000040">
    <property type="protein sequence ID" value="MFD1847120.1"/>
    <property type="molecule type" value="Genomic_DNA"/>
</dbReference>
<keyword evidence="3" id="KW-1185">Reference proteome</keyword>
<proteinExistence type="predicted"/>
<dbReference type="Pfam" id="PF00685">
    <property type="entry name" value="Sulfotransfer_1"/>
    <property type="match status" value="1"/>
</dbReference>
<dbReference type="SUPFAM" id="SSF52540">
    <property type="entry name" value="P-loop containing nucleoside triphosphate hydrolases"/>
    <property type="match status" value="1"/>
</dbReference>
<comment type="caution">
    <text evidence="2">The sequence shown here is derived from an EMBL/GenBank/DDBJ whole genome shotgun (WGS) entry which is preliminary data.</text>
</comment>
<sequence>MMNREWIPEGSRGKDLDASEQPPAVLMLGGFGRSGSTLLERCLAECPGVVGLGEVLHLWERGLRDDELCGCSLPFSDCPFWTGVGEYAYGGWESLDSSLAVEDRTAVVRNRYLPELVTGLTFPTRRRQRQRLLDRLDALYRAARKVGAAQLIVDSSKHPAYAYLLRRASVQLKCVLVVRDPRGVAYSWAKVVKRPEAGSSDAYMPRYSTAAAVANWAAYGLLFHALTLLRVPVKTVHYEDFMAHPRRVVDEILSFAGVDATDTSHIQDDAVTLSKHHTVAGNPMRFRTGRLEIRKDSVWQEQMPLRDRRLAGLISLPLRFAYRLQQSHQRPQEKSKRI</sequence>
<evidence type="ECO:0000313" key="3">
    <source>
        <dbReference type="Proteomes" id="UP001597307"/>
    </source>
</evidence>
<reference evidence="3" key="1">
    <citation type="journal article" date="2019" name="Int. J. Syst. Evol. Microbiol.">
        <title>The Global Catalogue of Microorganisms (GCM) 10K type strain sequencing project: providing services to taxonomists for standard genome sequencing and annotation.</title>
        <authorList>
            <consortium name="The Broad Institute Genomics Platform"/>
            <consortium name="The Broad Institute Genome Sequencing Center for Infectious Disease"/>
            <person name="Wu L."/>
            <person name="Ma J."/>
        </authorList>
    </citation>
    <scope>NUCLEOTIDE SEQUENCE [LARGE SCALE GENOMIC DNA]</scope>
    <source>
        <strain evidence="3">JCM 11496</strain>
    </source>
</reference>
<dbReference type="RefSeq" id="WP_343878944.1">
    <property type="nucleotide sequence ID" value="NZ_BAAAIJ010000032.1"/>
</dbReference>
<accession>A0ABW4Q8Y3</accession>
<gene>
    <name evidence="2" type="ORF">ACFSFX_10980</name>
</gene>
<protein>
    <submittedName>
        <fullName evidence="2">Sulfotransferase</fullName>
    </submittedName>
</protein>
<feature type="domain" description="Sulfotransferase" evidence="1">
    <location>
        <begin position="158"/>
        <end position="267"/>
    </location>
</feature>
<organism evidence="2 3">
    <name type="scientific">Arthrobacter flavus</name>
    <dbReference type="NCBI Taxonomy" id="95172"/>
    <lineage>
        <taxon>Bacteria</taxon>
        <taxon>Bacillati</taxon>
        <taxon>Actinomycetota</taxon>
        <taxon>Actinomycetes</taxon>
        <taxon>Micrococcales</taxon>
        <taxon>Micrococcaceae</taxon>
        <taxon>Arthrobacter</taxon>
    </lineage>
</organism>
<dbReference type="Gene3D" id="3.40.50.300">
    <property type="entry name" value="P-loop containing nucleotide triphosphate hydrolases"/>
    <property type="match status" value="1"/>
</dbReference>
<dbReference type="InterPro" id="IPR027417">
    <property type="entry name" value="P-loop_NTPase"/>
</dbReference>
<dbReference type="InterPro" id="IPR000863">
    <property type="entry name" value="Sulfotransferase_dom"/>
</dbReference>
<dbReference type="Proteomes" id="UP001597307">
    <property type="component" value="Unassembled WGS sequence"/>
</dbReference>
<evidence type="ECO:0000259" key="1">
    <source>
        <dbReference type="Pfam" id="PF00685"/>
    </source>
</evidence>
<name>A0ABW4Q8Y3_9MICC</name>